<evidence type="ECO:0000256" key="3">
    <source>
        <dbReference type="ARBA" id="ARBA00023002"/>
    </source>
</evidence>
<dbReference type="Proteomes" id="UP000247810">
    <property type="component" value="Unassembled WGS sequence"/>
</dbReference>
<dbReference type="EMBL" id="KZ826044">
    <property type="protein sequence ID" value="PYH89174.1"/>
    <property type="molecule type" value="Genomic_DNA"/>
</dbReference>
<dbReference type="OrthoDB" id="191139at2759"/>
<dbReference type="PANTHER" id="PTHR24320">
    <property type="entry name" value="RETINOL DEHYDROGENASE"/>
    <property type="match status" value="1"/>
</dbReference>
<dbReference type="InterPro" id="IPR002347">
    <property type="entry name" value="SDR_fam"/>
</dbReference>
<dbReference type="VEuPathDB" id="FungiDB:BO71DRAFT_285897"/>
<dbReference type="Gene3D" id="3.40.50.720">
    <property type="entry name" value="NAD(P)-binding Rossmann-like Domain"/>
    <property type="match status" value="1"/>
</dbReference>
<evidence type="ECO:0000313" key="5">
    <source>
        <dbReference type="Proteomes" id="UP000247810"/>
    </source>
</evidence>
<reference evidence="4 5" key="1">
    <citation type="submission" date="2018-02" db="EMBL/GenBank/DDBJ databases">
        <title>The genomes of Aspergillus section Nigri reveals drivers in fungal speciation.</title>
        <authorList>
            <consortium name="DOE Joint Genome Institute"/>
            <person name="Vesth T.C."/>
            <person name="Nybo J."/>
            <person name="Theobald S."/>
            <person name="Brandl J."/>
            <person name="Frisvad J.C."/>
            <person name="Nielsen K.F."/>
            <person name="Lyhne E.K."/>
            <person name="Kogle M.E."/>
            <person name="Kuo A."/>
            <person name="Riley R."/>
            <person name="Clum A."/>
            <person name="Nolan M."/>
            <person name="Lipzen A."/>
            <person name="Salamov A."/>
            <person name="Henrissat B."/>
            <person name="Wiebenga A."/>
            <person name="De vries R.P."/>
            <person name="Grigoriev I.V."/>
            <person name="Mortensen U.H."/>
            <person name="Andersen M.R."/>
            <person name="Baker S.E."/>
        </authorList>
    </citation>
    <scope>NUCLEOTIDE SEQUENCE [LARGE SCALE GENOMIC DNA]</scope>
    <source>
        <strain evidence="4 5">CBS 707.79</strain>
    </source>
</reference>
<protein>
    <submittedName>
        <fullName evidence="4">NAD(P)-binding protein</fullName>
    </submittedName>
</protein>
<dbReference type="GO" id="GO:0016491">
    <property type="term" value="F:oxidoreductase activity"/>
    <property type="evidence" value="ECO:0007669"/>
    <property type="project" value="UniProtKB-KW"/>
</dbReference>
<evidence type="ECO:0000256" key="1">
    <source>
        <dbReference type="ARBA" id="ARBA00006484"/>
    </source>
</evidence>
<sequence>MGAQLSQFFPPRPTFTPDDLPRQSGKVVLITGAASGIGFELAKMLYHKGAKVYIAGRFEANARAAIEARPSNKLLGILEFLPLHLDDLTTIKTTVDAFRLKESKLDLLFNNAGVSQPPVGSVSKQGIELQLATNCLGPFLLTQLLVPLLEAATASDATTAGSVRVVWTSSQAVELSAPPEGIIMSELTNPPQDAVRNYVTSKLGNWFLAEEMARRYSAQGIVSVAQNPGAANTNLLRNARWMKILSWPLLHSPVLAAHTLLYAGLSPDLSLENNGC</sequence>
<dbReference type="STRING" id="1448320.A0A319CVR2"/>
<evidence type="ECO:0000313" key="4">
    <source>
        <dbReference type="EMBL" id="PYH89174.1"/>
    </source>
</evidence>
<accession>A0A319CVR2</accession>
<feature type="non-terminal residue" evidence="4">
    <location>
        <position position="276"/>
    </location>
</feature>
<name>A0A319CVR2_9EURO</name>
<dbReference type="AlphaFoldDB" id="A0A319CVR2"/>
<dbReference type="InterPro" id="IPR036291">
    <property type="entry name" value="NAD(P)-bd_dom_sf"/>
</dbReference>
<evidence type="ECO:0000256" key="2">
    <source>
        <dbReference type="ARBA" id="ARBA00022857"/>
    </source>
</evidence>
<keyword evidence="3" id="KW-0560">Oxidoreductase</keyword>
<keyword evidence="5" id="KW-1185">Reference proteome</keyword>
<comment type="similarity">
    <text evidence="1">Belongs to the short-chain dehydrogenases/reductases (SDR) family.</text>
</comment>
<keyword evidence="2" id="KW-0521">NADP</keyword>
<dbReference type="PRINTS" id="PR00081">
    <property type="entry name" value="GDHRDH"/>
</dbReference>
<proteinExistence type="inferred from homology"/>
<dbReference type="SUPFAM" id="SSF51735">
    <property type="entry name" value="NAD(P)-binding Rossmann-fold domains"/>
    <property type="match status" value="1"/>
</dbReference>
<organism evidence="4 5">
    <name type="scientific">Aspergillus ellipticus CBS 707.79</name>
    <dbReference type="NCBI Taxonomy" id="1448320"/>
    <lineage>
        <taxon>Eukaryota</taxon>
        <taxon>Fungi</taxon>
        <taxon>Dikarya</taxon>
        <taxon>Ascomycota</taxon>
        <taxon>Pezizomycotina</taxon>
        <taxon>Eurotiomycetes</taxon>
        <taxon>Eurotiomycetidae</taxon>
        <taxon>Eurotiales</taxon>
        <taxon>Aspergillaceae</taxon>
        <taxon>Aspergillus</taxon>
        <taxon>Aspergillus subgen. Circumdati</taxon>
    </lineage>
</organism>
<dbReference type="Pfam" id="PF00106">
    <property type="entry name" value="adh_short"/>
    <property type="match status" value="1"/>
</dbReference>
<gene>
    <name evidence="4" type="ORF">BO71DRAFT_285897</name>
</gene>
<dbReference type="PANTHER" id="PTHR24320:SF236">
    <property type="entry name" value="SHORT-CHAIN DEHYDROGENASE-RELATED"/>
    <property type="match status" value="1"/>
</dbReference>